<dbReference type="InterPro" id="IPR007837">
    <property type="entry name" value="DinB"/>
</dbReference>
<dbReference type="RefSeq" id="WP_204709779.1">
    <property type="nucleotide sequence ID" value="NZ_JBHSZV010000020.1"/>
</dbReference>
<protein>
    <submittedName>
        <fullName evidence="3">DinB family protein</fullName>
    </submittedName>
</protein>
<name>A0ABW2ELX6_9BACI</name>
<dbReference type="InterPro" id="IPR034660">
    <property type="entry name" value="DinB/YfiT-like"/>
</dbReference>
<comment type="caution">
    <text evidence="3">The sequence shown here is derived from an EMBL/GenBank/DDBJ whole genome shotgun (WGS) entry which is preliminary data.</text>
</comment>
<gene>
    <name evidence="3" type="ORF">ACFQIC_08775</name>
</gene>
<evidence type="ECO:0000256" key="1">
    <source>
        <dbReference type="ARBA" id="ARBA00008635"/>
    </source>
</evidence>
<comment type="similarity">
    <text evidence="1">Belongs to the DinB family.</text>
</comment>
<evidence type="ECO:0000256" key="2">
    <source>
        <dbReference type="ARBA" id="ARBA00022723"/>
    </source>
</evidence>
<dbReference type="Gene3D" id="1.20.120.450">
    <property type="entry name" value="dinb family like domain"/>
    <property type="match status" value="1"/>
</dbReference>
<organism evidence="3 4">
    <name type="scientific">Halobacillus seohaensis</name>
    <dbReference type="NCBI Taxonomy" id="447421"/>
    <lineage>
        <taxon>Bacteria</taxon>
        <taxon>Bacillati</taxon>
        <taxon>Bacillota</taxon>
        <taxon>Bacilli</taxon>
        <taxon>Bacillales</taxon>
        <taxon>Bacillaceae</taxon>
        <taxon>Halobacillus</taxon>
    </lineage>
</organism>
<proteinExistence type="inferred from homology"/>
<dbReference type="EMBL" id="JBHSZV010000020">
    <property type="protein sequence ID" value="MFC7061951.1"/>
    <property type="molecule type" value="Genomic_DNA"/>
</dbReference>
<dbReference type="Proteomes" id="UP001596410">
    <property type="component" value="Unassembled WGS sequence"/>
</dbReference>
<dbReference type="SUPFAM" id="SSF109854">
    <property type="entry name" value="DinB/YfiT-like putative metalloenzymes"/>
    <property type="match status" value="1"/>
</dbReference>
<dbReference type="Pfam" id="PF05163">
    <property type="entry name" value="DinB"/>
    <property type="match status" value="1"/>
</dbReference>
<evidence type="ECO:0000313" key="3">
    <source>
        <dbReference type="EMBL" id="MFC7061951.1"/>
    </source>
</evidence>
<accession>A0ABW2ELX6</accession>
<sequence>MVKYEIDQMDGFSNKIGELIFMLEHTRIITKKEVSSLTIDELDKVDEEDGNSIGALLMHIAAIEKAHQLISFENRDFNTEEWKQWGTAINLGENARKEINNHPVTYYLNLLNEVRQNTLINLKEKSDGWLYKKSVWPNGVSYNQYYLWFHVMEDEINHRGQIRSQIRKIKNS</sequence>
<reference evidence="4" key="1">
    <citation type="journal article" date="2019" name="Int. J. Syst. Evol. Microbiol.">
        <title>The Global Catalogue of Microorganisms (GCM) 10K type strain sequencing project: providing services to taxonomists for standard genome sequencing and annotation.</title>
        <authorList>
            <consortium name="The Broad Institute Genomics Platform"/>
            <consortium name="The Broad Institute Genome Sequencing Center for Infectious Disease"/>
            <person name="Wu L."/>
            <person name="Ma J."/>
        </authorList>
    </citation>
    <scope>NUCLEOTIDE SEQUENCE [LARGE SCALE GENOMIC DNA]</scope>
    <source>
        <strain evidence="4">CGMCC 4.1621</strain>
    </source>
</reference>
<keyword evidence="4" id="KW-1185">Reference proteome</keyword>
<evidence type="ECO:0000313" key="4">
    <source>
        <dbReference type="Proteomes" id="UP001596410"/>
    </source>
</evidence>
<keyword evidence="2" id="KW-0479">Metal-binding</keyword>